<dbReference type="Proteomes" id="UP000186385">
    <property type="component" value="Unassembled WGS sequence"/>
</dbReference>
<dbReference type="Pfam" id="PF01446">
    <property type="entry name" value="Rep_1"/>
    <property type="match status" value="1"/>
</dbReference>
<evidence type="ECO:0000256" key="2">
    <source>
        <dbReference type="ARBA" id="ARBA00022705"/>
    </source>
</evidence>
<evidence type="ECO:0000313" key="6">
    <source>
        <dbReference type="Proteomes" id="UP000215545"/>
    </source>
</evidence>
<dbReference type="OrthoDB" id="5540934at2"/>
<keyword evidence="6" id="KW-1185">Reference proteome</keyword>
<evidence type="ECO:0000313" key="3">
    <source>
        <dbReference type="EMBL" id="OXS74245.1"/>
    </source>
</evidence>
<keyword evidence="2" id="KW-0235">DNA replication</keyword>
<dbReference type="EMBL" id="MWSK01000011">
    <property type="protein sequence ID" value="OXS74245.1"/>
    <property type="molecule type" value="Genomic_DNA"/>
</dbReference>
<reference evidence="4 5" key="1">
    <citation type="submission" date="2017-01" db="EMBL/GenBank/DDBJ databases">
        <authorList>
            <person name="Mah S.A."/>
            <person name="Swanson W.J."/>
            <person name="Moy G.W."/>
            <person name="Vacquier V.D."/>
        </authorList>
    </citation>
    <scope>NUCLEOTIDE SEQUENCE [LARGE SCALE GENOMIC DNA]</scope>
    <source>
        <strain evidence="4 5">NIO-1016</strain>
    </source>
</reference>
<dbReference type="GO" id="GO:0003677">
    <property type="term" value="F:DNA binding"/>
    <property type="evidence" value="ECO:0007669"/>
    <property type="project" value="InterPro"/>
</dbReference>
<accession>A0A1N7C500</accession>
<dbReference type="Proteomes" id="UP000215545">
    <property type="component" value="Unassembled WGS sequence"/>
</dbReference>
<dbReference type="GO" id="GO:0006260">
    <property type="term" value="P:DNA replication"/>
    <property type="evidence" value="ECO:0007669"/>
    <property type="project" value="UniProtKB-KW"/>
</dbReference>
<evidence type="ECO:0000313" key="4">
    <source>
        <dbReference type="EMBL" id="SIR58721.1"/>
    </source>
</evidence>
<reference evidence="6" key="2">
    <citation type="submission" date="2017-03" db="EMBL/GenBank/DDBJ databases">
        <title>Bacillus sp. V-88(T) DSM27956, whole genome shotgun sequencing project.</title>
        <authorList>
            <person name="Dastager S.G."/>
            <person name="Neurgaonkar P.S."/>
            <person name="Dharne M.S."/>
        </authorList>
    </citation>
    <scope>NUCLEOTIDE SEQUENCE [LARGE SCALE GENOMIC DNA]</scope>
    <source>
        <strain evidence="6">DSM 25145</strain>
    </source>
</reference>
<dbReference type="EMBL" id="FTLX01000011">
    <property type="protein sequence ID" value="SIR58721.1"/>
    <property type="molecule type" value="Genomic_DNA"/>
</dbReference>
<sequence>MLSLYIRISSGVIKQMDINKHIALNDSYKNGKKKPWRLRKKQSNQLANSYKRIGEINKSLRVGSCGNVLLFQECPDGHQKQLVRAFFCKVRLCPMCAWRRSLKIVQQLKSMTHIVNQSHSLKWVFLTLTVKNVSGPELDETIRHMFQSWQRLSQRKVFKDNVKGWFRALEVTRSNSDGSYHPHIHVLLAVTAGYFAGKNYVRKEKWRVLWQEALRSDYMPVVDIRKVKVKRNPNQEAETLKSEEQKRALEAAILETAKYPVKPASYAVPGNRQGTDDAVRHLDRALRGKRMIAFGGVLKQAQQKWNNENNGEAETLTDGEKKECQCATCGSNMLEHLYTWNIGLSNYIEHEH</sequence>
<protein>
    <submittedName>
        <fullName evidence="4">Plasmid rolling circle replication initiator protein REP and truncated derivatives</fullName>
    </submittedName>
</protein>
<dbReference type="STRING" id="1017273.SAMN05443094_11176"/>
<name>A0A1N7C500_9BACI</name>
<comment type="similarity">
    <text evidence="1">Belongs to the Gram-positive plasmids replication protein type 1 family.</text>
</comment>
<reference evidence="3" key="3">
    <citation type="submission" date="2017-03" db="EMBL/GenBank/DDBJ databases">
        <authorList>
            <person name="Dastager S.G."/>
            <person name="Neurgaonkar P.S."/>
            <person name="Dharne M.S."/>
        </authorList>
    </citation>
    <scope>NUCLEOTIDE SEQUENCE</scope>
    <source>
        <strain evidence="3">DSM 25145</strain>
    </source>
</reference>
<proteinExistence type="inferred from homology"/>
<evidence type="ECO:0000256" key="1">
    <source>
        <dbReference type="ARBA" id="ARBA00008909"/>
    </source>
</evidence>
<evidence type="ECO:0000313" key="5">
    <source>
        <dbReference type="Proteomes" id="UP000186385"/>
    </source>
</evidence>
<dbReference type="InterPro" id="IPR000989">
    <property type="entry name" value="Rep"/>
</dbReference>
<gene>
    <name evidence="3" type="ORF">B1B05_17385</name>
    <name evidence="4" type="ORF">SAMN05443094_11176</name>
</gene>
<dbReference type="AlphaFoldDB" id="A0A1N7C500"/>
<organism evidence="4 5">
    <name type="scientific">Domibacillus enclensis</name>
    <dbReference type="NCBI Taxonomy" id="1017273"/>
    <lineage>
        <taxon>Bacteria</taxon>
        <taxon>Bacillati</taxon>
        <taxon>Bacillota</taxon>
        <taxon>Bacilli</taxon>
        <taxon>Bacillales</taxon>
        <taxon>Bacillaceae</taxon>
        <taxon>Domibacillus</taxon>
    </lineage>
</organism>